<accession>A0ACC3D4Z2</accession>
<comment type="caution">
    <text evidence="1">The sequence shown here is derived from an EMBL/GenBank/DDBJ whole genome shotgun (WGS) entry which is preliminary data.</text>
</comment>
<dbReference type="Proteomes" id="UP001186974">
    <property type="component" value="Unassembled WGS sequence"/>
</dbReference>
<sequence>MGAPQDTHSLSWDVPNGFKKLERFTATGIDDRLDWPLAGYGPLFTKGRFRTLQASCATDYLDGTWTGHHANAIQSHPVWLESPLNLLTLTRITLRHCAISCESIKVLVDGCKALESFSYSAGGCDIGPLQFSAPQIKHVLLGQSSSPKEVMLDLSWGWDYTYNVGCTGSFADFKALETLDIAAEMYPDEYWEQLKWNGELDYDRQEAGYLFGFLPRNLKTLRLHSAPHCAWLHLYEFAVTLRDHTPFLERVHGSVSEGTSFVIRDKLKEMYEGRGVELKLETRENFLPRLPAQGDYAYLEEQSRQRDPELRTVWTGTAYRVVDLSNNQSDEDISD</sequence>
<protein>
    <submittedName>
        <fullName evidence="1">Uncharacterized protein</fullName>
    </submittedName>
</protein>
<evidence type="ECO:0000313" key="1">
    <source>
        <dbReference type="EMBL" id="KAK3061769.1"/>
    </source>
</evidence>
<gene>
    <name evidence="1" type="ORF">LTS18_005482</name>
</gene>
<reference evidence="1" key="1">
    <citation type="submission" date="2024-09" db="EMBL/GenBank/DDBJ databases">
        <title>Black Yeasts Isolated from many extreme environments.</title>
        <authorList>
            <person name="Coleine C."/>
            <person name="Stajich J.E."/>
            <person name="Selbmann L."/>
        </authorList>
    </citation>
    <scope>NUCLEOTIDE SEQUENCE</scope>
    <source>
        <strain evidence="1">CCFEE 5737</strain>
    </source>
</reference>
<keyword evidence="2" id="KW-1185">Reference proteome</keyword>
<evidence type="ECO:0000313" key="2">
    <source>
        <dbReference type="Proteomes" id="UP001186974"/>
    </source>
</evidence>
<proteinExistence type="predicted"/>
<name>A0ACC3D4Z2_9PEZI</name>
<dbReference type="EMBL" id="JAWDJW010007634">
    <property type="protein sequence ID" value="KAK3061769.1"/>
    <property type="molecule type" value="Genomic_DNA"/>
</dbReference>
<organism evidence="1 2">
    <name type="scientific">Coniosporium uncinatum</name>
    <dbReference type="NCBI Taxonomy" id="93489"/>
    <lineage>
        <taxon>Eukaryota</taxon>
        <taxon>Fungi</taxon>
        <taxon>Dikarya</taxon>
        <taxon>Ascomycota</taxon>
        <taxon>Pezizomycotina</taxon>
        <taxon>Dothideomycetes</taxon>
        <taxon>Dothideomycetes incertae sedis</taxon>
        <taxon>Coniosporium</taxon>
    </lineage>
</organism>